<gene>
    <name evidence="3" type="ORF">VIBC2010_13286</name>
</gene>
<keyword evidence="4" id="KW-1185">Reference proteome</keyword>
<dbReference type="InterPro" id="IPR006946">
    <property type="entry name" value="DGR2-like_dom"/>
</dbReference>
<dbReference type="Gene3D" id="2.60.40.10">
    <property type="entry name" value="Immunoglobulins"/>
    <property type="match status" value="1"/>
</dbReference>
<accession>E3BH71</accession>
<dbReference type="Gene3D" id="2.130.10.80">
    <property type="entry name" value="Galactose oxidase/kelch, beta-propeller"/>
    <property type="match status" value="1"/>
</dbReference>
<proteinExistence type="predicted"/>
<name>E3BH71_9VIBR</name>
<feature type="domain" description="Galactose oxidase-like Early set" evidence="2">
    <location>
        <begin position="449"/>
        <end position="543"/>
    </location>
</feature>
<dbReference type="EMBL" id="AEIU01000054">
    <property type="protein sequence ID" value="EFP97594.1"/>
    <property type="molecule type" value="Genomic_DNA"/>
</dbReference>
<dbReference type="InterPro" id="IPR037293">
    <property type="entry name" value="Gal_Oxidase_central_sf"/>
</dbReference>
<sequence length="767" mass="83774">MKEAVMGKNKSLKLAIIITALAVPLPSYAVNISPFFDWLLNLANPNQDDTNPEYVDGCFNTSCVDSPSTTGKWGEVFSIPIIPIHMSLGPDGRVLMYGSGKDGSQGTMEYVVWDRQPSGHHFTALPNTMPTDTFCAGQSRLASSGDLIMIGGDNGTGENFGNANTTLFSANNLIKNVNYSMVYPRWYPTVTTLPGDEYLVQGGSTNGVLGTGVIVPEIYNPRIGYRSLINARSEFAYGDDFNRWWYPRTWVLPNRKIFTISGPAMYYTDVKNFGQTVPAGELSTENIGATSTAVMYRPGKILQVGGGDKANHVGDSVIASNAASIIDVKGDWPSVRQISPMKNRRHWANSTLLPDGNVLVTGGSEANGAVGEVLSHPVGYEAELWDARTEQWATMTSEKHLRHYHSSALLLPDGSVLSAGTGAPGPKNNLNGQIFYPPYLFDGDSWAKRPVANILDKTLAYGQKLTINVDDSSAIKSITMVKNGVVTHSFNNEQRFRHLPITLKSTKSVTVKIPSSPYQLTPGHYMLFAINEKGTPSIGTIVHLPPKSKNLGWTEQKPLVTNGNFENAGIIDVTDVSPAVQALGAVIGEGAARGAIQWQANLVGLSLNNKDQIEVGFGEYMSGKRFGDWYVQNNGVEVQASSHQHMGQVQNGKQFLDLNADGKIWQDIKGLIAGQRYKISFDYAVHEASKVCHQWFWGWCWNQASAKIEIGSLKHPWTAINRGKESWKSYSKEFVASSQVERLSITATQGSKTGGMLVDNVFITPVY</sequence>
<dbReference type="InterPro" id="IPR014756">
    <property type="entry name" value="Ig_E-set"/>
</dbReference>
<comment type="caution">
    <text evidence="3">The sequence shown here is derived from an EMBL/GenBank/DDBJ whole genome shotgun (WGS) entry which is preliminary data.</text>
</comment>
<dbReference type="InterPro" id="IPR011043">
    <property type="entry name" value="Gal_Oxase/kelch_b-propeller"/>
</dbReference>
<dbReference type="InterPro" id="IPR015202">
    <property type="entry name" value="GO-like_E_set"/>
</dbReference>
<protein>
    <submittedName>
        <fullName evidence="3">Putative Galactose oxidase</fullName>
    </submittedName>
</protein>
<dbReference type="RefSeq" id="WP_009600317.1">
    <property type="nucleotide sequence ID" value="NZ_AEIU01000054.1"/>
</dbReference>
<evidence type="ECO:0000313" key="4">
    <source>
        <dbReference type="Proteomes" id="UP000002943"/>
    </source>
</evidence>
<dbReference type="InterPro" id="IPR013783">
    <property type="entry name" value="Ig-like_fold"/>
</dbReference>
<dbReference type="OrthoDB" id="8673369at2"/>
<evidence type="ECO:0000259" key="1">
    <source>
        <dbReference type="Pfam" id="PF04862"/>
    </source>
</evidence>
<feature type="domain" description="DUF642" evidence="1">
    <location>
        <begin position="627"/>
        <end position="763"/>
    </location>
</feature>
<reference evidence="3 4" key="1">
    <citation type="journal article" date="2012" name="Int. J. Syst. Evol. Microbiol.">
        <title>Vibrio caribbeanicus sp. nov., isolated from the marine sponge Scleritoderma cyanea.</title>
        <authorList>
            <person name="Hoffmann M."/>
            <person name="Monday S.R."/>
            <person name="Allard M.W."/>
            <person name="Strain E.A."/>
            <person name="Whittaker P."/>
            <person name="Naum M."/>
            <person name="McCarthy P.J."/>
            <person name="Lopez J.V."/>
            <person name="Fischer M."/>
            <person name="Brown E.W."/>
        </authorList>
    </citation>
    <scope>NUCLEOTIDE SEQUENCE [LARGE SCALE GENOMIC DNA]</scope>
    <source>
        <strain evidence="3 4">ATCC BAA-2122</strain>
    </source>
</reference>
<organism evidence="3 4">
    <name type="scientific">Vibrio caribbeanicus ATCC BAA-2122</name>
    <dbReference type="NCBI Taxonomy" id="796620"/>
    <lineage>
        <taxon>Bacteria</taxon>
        <taxon>Pseudomonadati</taxon>
        <taxon>Pseudomonadota</taxon>
        <taxon>Gammaproteobacteria</taxon>
        <taxon>Vibrionales</taxon>
        <taxon>Vibrionaceae</taxon>
        <taxon>Vibrio</taxon>
    </lineage>
</organism>
<dbReference type="Proteomes" id="UP000002943">
    <property type="component" value="Unassembled WGS sequence"/>
</dbReference>
<evidence type="ECO:0000313" key="3">
    <source>
        <dbReference type="EMBL" id="EFP97594.1"/>
    </source>
</evidence>
<dbReference type="Gene3D" id="2.60.120.260">
    <property type="entry name" value="Galactose-binding domain-like"/>
    <property type="match status" value="1"/>
</dbReference>
<dbReference type="SUPFAM" id="SSF81296">
    <property type="entry name" value="E set domains"/>
    <property type="match status" value="1"/>
</dbReference>
<dbReference type="STRING" id="796620.VIBC2010_13286"/>
<dbReference type="Pfam" id="PF09118">
    <property type="entry name" value="GO-like_E_set"/>
    <property type="match status" value="1"/>
</dbReference>
<evidence type="ECO:0000259" key="2">
    <source>
        <dbReference type="Pfam" id="PF09118"/>
    </source>
</evidence>
<dbReference type="CDD" id="cd02851">
    <property type="entry name" value="E_set_GO_C"/>
    <property type="match status" value="1"/>
</dbReference>
<dbReference type="PANTHER" id="PTHR32208:SF21">
    <property type="entry name" value="LOW QUALITY PROTEIN: ALDEHYDE OXIDASE GLOX-LIKE"/>
    <property type="match status" value="1"/>
</dbReference>
<dbReference type="Pfam" id="PF04862">
    <property type="entry name" value="DUF642"/>
    <property type="match status" value="1"/>
</dbReference>
<dbReference type="SUPFAM" id="SSF50965">
    <property type="entry name" value="Galactose oxidase, central domain"/>
    <property type="match status" value="1"/>
</dbReference>
<dbReference type="PANTHER" id="PTHR32208">
    <property type="entry name" value="SECRETED PROTEIN-RELATED"/>
    <property type="match status" value="1"/>
</dbReference>
<dbReference type="eggNOG" id="COG3828">
    <property type="taxonomic scope" value="Bacteria"/>
</dbReference>
<dbReference type="AlphaFoldDB" id="E3BH71"/>